<dbReference type="CDD" id="cd00432">
    <property type="entry name" value="Ribosomal_L18_L5e"/>
    <property type="match status" value="1"/>
</dbReference>
<dbReference type="InterPro" id="IPR005485">
    <property type="entry name" value="Rbsml_uL18_euk_arch"/>
</dbReference>
<keyword evidence="5" id="KW-0687">Ribonucleoprotein</keyword>
<comment type="caution">
    <text evidence="7">The sequence shown here is derived from an EMBL/GenBank/DDBJ whole genome shotgun (WGS) entry which is preliminary data.</text>
</comment>
<evidence type="ECO:0000313" key="7">
    <source>
        <dbReference type="EMBL" id="KAF7683546.1"/>
    </source>
</evidence>
<feature type="domain" description="Large ribosomal subunit protein uL18 C-terminal eukaryotes" evidence="6">
    <location>
        <begin position="230"/>
        <end position="285"/>
    </location>
</feature>
<dbReference type="Pfam" id="PF14204">
    <property type="entry name" value="Ribosomal_L18_c"/>
    <property type="match status" value="1"/>
</dbReference>
<dbReference type="HAMAP" id="MF_01337_A">
    <property type="entry name" value="Ribosomal_uL18_A"/>
    <property type="match status" value="1"/>
</dbReference>
<gene>
    <name evidence="7" type="primary">RPL5</name>
    <name evidence="7" type="ORF">TCON_1241</name>
</gene>
<reference evidence="7 8" key="1">
    <citation type="submission" date="2019-01" db="EMBL/GenBank/DDBJ databases">
        <title>Genomes sequencing and comparative genomics of infectious freshwater microsporidia, Cucumispora dikerogammari and Thelohania contejeani.</title>
        <authorList>
            <person name="Cormier A."/>
            <person name="Giraud I."/>
            <person name="Wattier R."/>
            <person name="Teixeira M."/>
            <person name="Grandjean F."/>
            <person name="Rigaud T."/>
            <person name="Cordaux R."/>
        </authorList>
    </citation>
    <scope>NUCLEOTIDE SEQUENCE [LARGE SCALE GENOMIC DNA]</scope>
    <source>
        <strain evidence="7">T1</strain>
        <tissue evidence="7">Spores</tissue>
    </source>
</reference>
<dbReference type="Pfam" id="PF17144">
    <property type="entry name" value="Ribosomal_L5e"/>
    <property type="match status" value="1"/>
</dbReference>
<dbReference type="InterPro" id="IPR057268">
    <property type="entry name" value="Ribosomal_L18"/>
</dbReference>
<evidence type="ECO:0000313" key="8">
    <source>
        <dbReference type="Proteomes" id="UP001516464"/>
    </source>
</evidence>
<proteinExistence type="inferred from homology"/>
<dbReference type="EMBL" id="SBIQ01000075">
    <property type="protein sequence ID" value="KAF7683546.1"/>
    <property type="molecule type" value="Genomic_DNA"/>
</dbReference>
<evidence type="ECO:0000256" key="2">
    <source>
        <dbReference type="ARBA" id="ARBA00007116"/>
    </source>
</evidence>
<keyword evidence="3" id="KW-0963">Cytoplasm</keyword>
<dbReference type="SUPFAM" id="SSF53137">
    <property type="entry name" value="Translational machinery components"/>
    <property type="match status" value="1"/>
</dbReference>
<protein>
    <submittedName>
        <fullName evidence="7">60S ribosomal protein L5</fullName>
    </submittedName>
</protein>
<comment type="subcellular location">
    <subcellularLocation>
        <location evidence="1">Cytoplasm</location>
    </subcellularLocation>
</comment>
<dbReference type="Proteomes" id="UP001516464">
    <property type="component" value="Unassembled WGS sequence"/>
</dbReference>
<evidence type="ECO:0000256" key="1">
    <source>
        <dbReference type="ARBA" id="ARBA00004496"/>
    </source>
</evidence>
<dbReference type="PRINTS" id="PR00058">
    <property type="entry name" value="RIBOSOMALL5"/>
</dbReference>
<dbReference type="InterPro" id="IPR025607">
    <property type="entry name" value="Ribosomal_uL18_C_euk"/>
</dbReference>
<sequence length="287" mass="33401">MKRSYFKRYQVKFRRRREGKTDYKQRRALIKQDCNKYGALKSRFVVRITNSKVICQIVKAHVEGDRVVAYADSTELAKHGINFGLKNYSAAYATGLLCARRALTLLKLDKIYVGNEEISGAYEVVEDVEDEPRAYKCFLDIGLARSSKGARVFAAMKGASDGGIHIPHSPSKFYGYNKEDEENYNEQEMRDRIFGKNVADYMATLREEDPEKYKKQFSEYIKKGIQPEKIESLYENAFKSIRSNPMPEKKDKKFDYSQFKKFKVPKLSLEERKKRIEEKLKAIKAEN</sequence>
<keyword evidence="4 7" id="KW-0689">Ribosomal protein</keyword>
<name>A0ABQ7HZG1_9MICR</name>
<evidence type="ECO:0000256" key="5">
    <source>
        <dbReference type="ARBA" id="ARBA00023274"/>
    </source>
</evidence>
<accession>A0ABQ7HZG1</accession>
<dbReference type="GO" id="GO:0005840">
    <property type="term" value="C:ribosome"/>
    <property type="evidence" value="ECO:0007669"/>
    <property type="project" value="UniProtKB-KW"/>
</dbReference>
<dbReference type="Gene3D" id="3.30.420.100">
    <property type="match status" value="1"/>
</dbReference>
<dbReference type="PANTHER" id="PTHR23410">
    <property type="entry name" value="RIBOSOMAL PROTEIN L5-RELATED"/>
    <property type="match status" value="1"/>
</dbReference>
<keyword evidence="8" id="KW-1185">Reference proteome</keyword>
<evidence type="ECO:0000256" key="4">
    <source>
        <dbReference type="ARBA" id="ARBA00022980"/>
    </source>
</evidence>
<comment type="similarity">
    <text evidence="2">Belongs to the universal ribosomal protein uL18 family.</text>
</comment>
<evidence type="ECO:0000259" key="6">
    <source>
        <dbReference type="Pfam" id="PF14204"/>
    </source>
</evidence>
<dbReference type="PANTHER" id="PTHR23410:SF12">
    <property type="entry name" value="LARGE RIBOSOMAL SUBUNIT PROTEIN UL18"/>
    <property type="match status" value="1"/>
</dbReference>
<evidence type="ECO:0000256" key="3">
    <source>
        <dbReference type="ARBA" id="ARBA00022490"/>
    </source>
</evidence>
<organism evidence="7 8">
    <name type="scientific">Astathelohania contejeani</name>
    <dbReference type="NCBI Taxonomy" id="164912"/>
    <lineage>
        <taxon>Eukaryota</taxon>
        <taxon>Fungi</taxon>
        <taxon>Fungi incertae sedis</taxon>
        <taxon>Microsporidia</taxon>
        <taxon>Astathelohaniidae</taxon>
        <taxon>Astathelohania</taxon>
    </lineage>
</organism>